<organism evidence="8">
    <name type="scientific">mine drainage metagenome</name>
    <dbReference type="NCBI Taxonomy" id="410659"/>
    <lineage>
        <taxon>unclassified sequences</taxon>
        <taxon>metagenomes</taxon>
        <taxon>ecological metagenomes</taxon>
    </lineage>
</organism>
<keyword evidence="3 6" id="KW-0812">Transmembrane</keyword>
<dbReference type="Pfam" id="PF00083">
    <property type="entry name" value="Sugar_tr"/>
    <property type="match status" value="1"/>
</dbReference>
<feature type="non-terminal residue" evidence="8">
    <location>
        <position position="99"/>
    </location>
</feature>
<evidence type="ECO:0000256" key="1">
    <source>
        <dbReference type="ARBA" id="ARBA00004370"/>
    </source>
</evidence>
<dbReference type="AlphaFoldDB" id="T1AF55"/>
<gene>
    <name evidence="8" type="ORF">B2A_04112</name>
</gene>
<comment type="caution">
    <text evidence="8">The sequence shown here is derived from an EMBL/GenBank/DDBJ whole genome shotgun (WGS) entry which is preliminary data.</text>
</comment>
<dbReference type="Gene3D" id="1.20.1250.20">
    <property type="entry name" value="MFS general substrate transporter like domains"/>
    <property type="match status" value="1"/>
</dbReference>
<dbReference type="EMBL" id="AUZZ01002749">
    <property type="protein sequence ID" value="EQD59106.1"/>
    <property type="molecule type" value="Genomic_DNA"/>
</dbReference>
<dbReference type="PROSITE" id="PS50850">
    <property type="entry name" value="MFS"/>
    <property type="match status" value="1"/>
</dbReference>
<dbReference type="GO" id="GO:0022857">
    <property type="term" value="F:transmembrane transporter activity"/>
    <property type="evidence" value="ECO:0007669"/>
    <property type="project" value="InterPro"/>
</dbReference>
<feature type="transmembrane region" description="Helical" evidence="6">
    <location>
        <begin position="57"/>
        <end position="78"/>
    </location>
</feature>
<reference evidence="8" key="1">
    <citation type="submission" date="2013-08" db="EMBL/GenBank/DDBJ databases">
        <authorList>
            <person name="Mendez C."/>
            <person name="Richter M."/>
            <person name="Ferrer M."/>
            <person name="Sanchez J."/>
        </authorList>
    </citation>
    <scope>NUCLEOTIDE SEQUENCE</scope>
</reference>
<feature type="domain" description="Major facilitator superfamily (MFS) profile" evidence="7">
    <location>
        <begin position="19"/>
        <end position="99"/>
    </location>
</feature>
<reference evidence="8" key="2">
    <citation type="journal article" date="2014" name="ISME J.">
        <title>Microbial stratification in low pH oxic and suboxic macroscopic growths along an acid mine drainage.</title>
        <authorList>
            <person name="Mendez-Garcia C."/>
            <person name="Mesa V."/>
            <person name="Sprenger R.R."/>
            <person name="Richter M."/>
            <person name="Diez M.S."/>
            <person name="Solano J."/>
            <person name="Bargiela R."/>
            <person name="Golyshina O.V."/>
            <person name="Manteca A."/>
            <person name="Ramos J.L."/>
            <person name="Gallego J.R."/>
            <person name="Llorente I."/>
            <person name="Martins Dos Santos V.A."/>
            <person name="Jensen O.N."/>
            <person name="Pelaez A.I."/>
            <person name="Sanchez J."/>
            <person name="Ferrer M."/>
        </authorList>
    </citation>
    <scope>NUCLEOTIDE SEQUENCE</scope>
</reference>
<evidence type="ECO:0000256" key="5">
    <source>
        <dbReference type="ARBA" id="ARBA00023136"/>
    </source>
</evidence>
<dbReference type="SUPFAM" id="SSF103473">
    <property type="entry name" value="MFS general substrate transporter"/>
    <property type="match status" value="1"/>
</dbReference>
<sequence>MSAVLSSSAIQARRHIVFTATLAALAGLMFGLDVGVISGAQQFIQHDFAIDDRVIELIVSFMTVGAAIGAALAAWLSVHFGRKRSLIFSGGLFVLGSLA</sequence>
<evidence type="ECO:0000256" key="2">
    <source>
        <dbReference type="ARBA" id="ARBA00022448"/>
    </source>
</evidence>
<keyword evidence="2" id="KW-0813">Transport</keyword>
<evidence type="ECO:0000256" key="4">
    <source>
        <dbReference type="ARBA" id="ARBA00022989"/>
    </source>
</evidence>
<dbReference type="PANTHER" id="PTHR48020:SF12">
    <property type="entry name" value="PROTON MYO-INOSITOL COTRANSPORTER"/>
    <property type="match status" value="1"/>
</dbReference>
<accession>T1AF55</accession>
<dbReference type="GO" id="GO:0016020">
    <property type="term" value="C:membrane"/>
    <property type="evidence" value="ECO:0007669"/>
    <property type="project" value="UniProtKB-SubCell"/>
</dbReference>
<dbReference type="InterPro" id="IPR036259">
    <property type="entry name" value="MFS_trans_sf"/>
</dbReference>
<protein>
    <submittedName>
        <fullName evidence="8">General substrate transporter</fullName>
    </submittedName>
</protein>
<keyword evidence="5 6" id="KW-0472">Membrane</keyword>
<dbReference type="InterPro" id="IPR050814">
    <property type="entry name" value="Myo-inositol_Transporter"/>
</dbReference>
<dbReference type="PANTHER" id="PTHR48020">
    <property type="entry name" value="PROTON MYO-INOSITOL COTRANSPORTER"/>
    <property type="match status" value="1"/>
</dbReference>
<evidence type="ECO:0000259" key="7">
    <source>
        <dbReference type="PROSITE" id="PS50850"/>
    </source>
</evidence>
<evidence type="ECO:0000256" key="3">
    <source>
        <dbReference type="ARBA" id="ARBA00022692"/>
    </source>
</evidence>
<proteinExistence type="predicted"/>
<dbReference type="InterPro" id="IPR020846">
    <property type="entry name" value="MFS_dom"/>
</dbReference>
<feature type="transmembrane region" description="Helical" evidence="6">
    <location>
        <begin position="16"/>
        <end position="37"/>
    </location>
</feature>
<keyword evidence="4 6" id="KW-1133">Transmembrane helix</keyword>
<name>T1AF55_9ZZZZ</name>
<evidence type="ECO:0000313" key="8">
    <source>
        <dbReference type="EMBL" id="EQD59106.1"/>
    </source>
</evidence>
<dbReference type="InterPro" id="IPR005828">
    <property type="entry name" value="MFS_sugar_transport-like"/>
</dbReference>
<evidence type="ECO:0000256" key="6">
    <source>
        <dbReference type="SAM" id="Phobius"/>
    </source>
</evidence>
<comment type="subcellular location">
    <subcellularLocation>
        <location evidence="1">Membrane</location>
    </subcellularLocation>
</comment>